<feature type="compositionally biased region" description="Basic and acidic residues" evidence="1">
    <location>
        <begin position="60"/>
        <end position="69"/>
    </location>
</feature>
<name>A0A6I2UK02_9FIRM</name>
<proteinExistence type="predicted"/>
<dbReference type="RefSeq" id="WP_154408073.1">
    <property type="nucleotide sequence ID" value="NZ_VUNR01000040.1"/>
</dbReference>
<dbReference type="AlphaFoldDB" id="A0A6I2UK02"/>
<protein>
    <submittedName>
        <fullName evidence="3">Uncharacterized protein</fullName>
    </submittedName>
</protein>
<feature type="transmembrane region" description="Helical" evidence="2">
    <location>
        <begin position="20"/>
        <end position="39"/>
    </location>
</feature>
<feature type="compositionally biased region" description="Basic residues" evidence="1">
    <location>
        <begin position="42"/>
        <end position="51"/>
    </location>
</feature>
<keyword evidence="4" id="KW-1185">Reference proteome</keyword>
<gene>
    <name evidence="3" type="ORF">FYJ84_13100</name>
</gene>
<comment type="caution">
    <text evidence="3">The sequence shown here is derived from an EMBL/GenBank/DDBJ whole genome shotgun (WGS) entry which is preliminary data.</text>
</comment>
<keyword evidence="2" id="KW-0472">Membrane</keyword>
<keyword evidence="2" id="KW-0812">Transmembrane</keyword>
<keyword evidence="2" id="KW-1133">Transmembrane helix</keyword>
<organism evidence="3 4">
    <name type="scientific">Anaerovibrio slackiae</name>
    <dbReference type="NCBI Taxonomy" id="2652309"/>
    <lineage>
        <taxon>Bacteria</taxon>
        <taxon>Bacillati</taxon>
        <taxon>Bacillota</taxon>
        <taxon>Negativicutes</taxon>
        <taxon>Selenomonadales</taxon>
        <taxon>Selenomonadaceae</taxon>
        <taxon>Anaerovibrio</taxon>
    </lineage>
</organism>
<dbReference type="GeneID" id="96779864"/>
<evidence type="ECO:0000256" key="1">
    <source>
        <dbReference type="SAM" id="MobiDB-lite"/>
    </source>
</evidence>
<feature type="region of interest" description="Disordered" evidence="1">
    <location>
        <begin position="42"/>
        <end position="154"/>
    </location>
</feature>
<feature type="compositionally biased region" description="Basic and acidic residues" evidence="1">
    <location>
        <begin position="79"/>
        <end position="120"/>
    </location>
</feature>
<evidence type="ECO:0000313" key="3">
    <source>
        <dbReference type="EMBL" id="MSU09910.1"/>
    </source>
</evidence>
<evidence type="ECO:0000313" key="4">
    <source>
        <dbReference type="Proteomes" id="UP000433181"/>
    </source>
</evidence>
<accession>A0A6I2UK02</accession>
<evidence type="ECO:0000256" key="2">
    <source>
        <dbReference type="SAM" id="Phobius"/>
    </source>
</evidence>
<sequence>MELLDMLGISRKLAHWADTLSSLIPFFMFVVAIILGNLGDKKKPKVKKSKPFPKDAPLPDLKRPEKVTVDIKPIPQPPVRREKAEGHLAEQLPEHRPHRPDQYEEVHNPYQRYLEDEQRRSRAGKAGKAETGQPAARGRKAPSETAYGGERAGSVPVINMSLAQAIVSAEVLGRPKALQRRRR</sequence>
<dbReference type="EMBL" id="VUNR01000040">
    <property type="protein sequence ID" value="MSU09910.1"/>
    <property type="molecule type" value="Genomic_DNA"/>
</dbReference>
<dbReference type="Proteomes" id="UP000433181">
    <property type="component" value="Unassembled WGS sequence"/>
</dbReference>
<reference evidence="3 4" key="1">
    <citation type="submission" date="2019-08" db="EMBL/GenBank/DDBJ databases">
        <title>In-depth cultivation of the pig gut microbiome towards novel bacterial diversity and tailored functional studies.</title>
        <authorList>
            <person name="Wylensek D."/>
            <person name="Hitch T.C.A."/>
            <person name="Clavel T."/>
        </authorList>
    </citation>
    <scope>NUCLEOTIDE SEQUENCE [LARGE SCALE GENOMIC DNA]</scope>
    <source>
        <strain evidence="3 4">WCA-693-APC-5D-A</strain>
    </source>
</reference>